<organism evidence="2 3">
    <name type="scientific">Vibrio gelatinilyticus</name>
    <dbReference type="NCBI Taxonomy" id="2893468"/>
    <lineage>
        <taxon>Bacteria</taxon>
        <taxon>Pseudomonadati</taxon>
        <taxon>Pseudomonadota</taxon>
        <taxon>Gammaproteobacteria</taxon>
        <taxon>Vibrionales</taxon>
        <taxon>Vibrionaceae</taxon>
        <taxon>Vibrio</taxon>
    </lineage>
</organism>
<dbReference type="EMBL" id="JAJNNZ010000003">
    <property type="protein sequence ID" value="MCJ2376283.1"/>
    <property type="molecule type" value="Genomic_DNA"/>
</dbReference>
<reference evidence="2" key="1">
    <citation type="submission" date="2021-11" db="EMBL/GenBank/DDBJ databases">
        <title>Vibrio ZSDE26 sp. nov. and Vibrio ZSDZ34 sp. nov., isolated from coastal seawater in Qingdao.</title>
        <authorList>
            <person name="Zhang P."/>
        </authorList>
    </citation>
    <scope>NUCLEOTIDE SEQUENCE</scope>
    <source>
        <strain evidence="2">ZSDZ34</strain>
    </source>
</reference>
<gene>
    <name evidence="2" type="ORF">LNL84_05485</name>
</gene>
<keyword evidence="1" id="KW-0732">Signal</keyword>
<feature type="chain" id="PRO_5040944693" description="Lipoprotein" evidence="1">
    <location>
        <begin position="21"/>
        <end position="57"/>
    </location>
</feature>
<evidence type="ECO:0000256" key="1">
    <source>
        <dbReference type="SAM" id="SignalP"/>
    </source>
</evidence>
<dbReference type="Proteomes" id="UP001139488">
    <property type="component" value="Unassembled WGS sequence"/>
</dbReference>
<keyword evidence="3" id="KW-1185">Reference proteome</keyword>
<evidence type="ECO:0008006" key="4">
    <source>
        <dbReference type="Google" id="ProtNLM"/>
    </source>
</evidence>
<sequence length="57" mass="6191">MTIRTIGFTALLALIISGCAAPNEDRNNREIGNKMEAQAQHEKEVCTILGDLNCSSQ</sequence>
<dbReference type="RefSeq" id="WP_244355723.1">
    <property type="nucleotide sequence ID" value="NZ_JAJNNZ010000003.1"/>
</dbReference>
<accession>A0A9X1WBV3</accession>
<evidence type="ECO:0000313" key="3">
    <source>
        <dbReference type="Proteomes" id="UP001139488"/>
    </source>
</evidence>
<proteinExistence type="predicted"/>
<evidence type="ECO:0000313" key="2">
    <source>
        <dbReference type="EMBL" id="MCJ2376283.1"/>
    </source>
</evidence>
<protein>
    <recommendedName>
        <fullName evidence="4">Lipoprotein</fullName>
    </recommendedName>
</protein>
<name>A0A9X1WBV3_9VIBR</name>
<dbReference type="PROSITE" id="PS51257">
    <property type="entry name" value="PROKAR_LIPOPROTEIN"/>
    <property type="match status" value="1"/>
</dbReference>
<dbReference type="AlphaFoldDB" id="A0A9X1WBV3"/>
<comment type="caution">
    <text evidence="2">The sequence shown here is derived from an EMBL/GenBank/DDBJ whole genome shotgun (WGS) entry which is preliminary data.</text>
</comment>
<feature type="signal peptide" evidence="1">
    <location>
        <begin position="1"/>
        <end position="20"/>
    </location>
</feature>